<dbReference type="InterPro" id="IPR007607">
    <property type="entry name" value="BacA/B"/>
</dbReference>
<keyword evidence="2" id="KW-0131">Cell cycle</keyword>
<comment type="caution">
    <text evidence="2">The sequence shown here is derived from an EMBL/GenBank/DDBJ whole genome shotgun (WGS) entry which is preliminary data.</text>
</comment>
<organism evidence="2 3">
    <name type="scientific">Paenibacillus antarcticus</name>
    <dbReference type="NCBI Taxonomy" id="253703"/>
    <lineage>
        <taxon>Bacteria</taxon>
        <taxon>Bacillati</taxon>
        <taxon>Bacillota</taxon>
        <taxon>Bacilli</taxon>
        <taxon>Bacillales</taxon>
        <taxon>Paenibacillaceae</taxon>
        <taxon>Paenibacillus</taxon>
    </lineage>
</organism>
<dbReference type="Proteomes" id="UP000077355">
    <property type="component" value="Unassembled WGS sequence"/>
</dbReference>
<dbReference type="GO" id="GO:0051301">
    <property type="term" value="P:cell division"/>
    <property type="evidence" value="ECO:0007669"/>
    <property type="project" value="UniProtKB-KW"/>
</dbReference>
<keyword evidence="2" id="KW-0132">Cell division</keyword>
<dbReference type="PANTHER" id="PTHR35024">
    <property type="entry name" value="HYPOTHETICAL CYTOSOLIC PROTEIN"/>
    <property type="match status" value="1"/>
</dbReference>
<comment type="similarity">
    <text evidence="1">Belongs to the bactofilin family.</text>
</comment>
<accession>A0A168R324</accession>
<evidence type="ECO:0000256" key="1">
    <source>
        <dbReference type="ARBA" id="ARBA00044755"/>
    </source>
</evidence>
<name>A0A168R324_9BACL</name>
<dbReference type="OrthoDB" id="9789407at2"/>
<keyword evidence="3" id="KW-1185">Reference proteome</keyword>
<evidence type="ECO:0000313" key="2">
    <source>
        <dbReference type="EMBL" id="OAB48526.1"/>
    </source>
</evidence>
<dbReference type="RefSeq" id="WP_068646198.1">
    <property type="nucleotide sequence ID" value="NZ_CP043611.1"/>
</dbReference>
<reference evidence="2 3" key="1">
    <citation type="submission" date="2016-03" db="EMBL/GenBank/DDBJ databases">
        <title>Draft genome sequence of Paenibacillus antarcticus CECT 5836.</title>
        <authorList>
            <person name="Shin S.-K."/>
            <person name="Yi H."/>
        </authorList>
    </citation>
    <scope>NUCLEOTIDE SEQUENCE [LARGE SCALE GENOMIC DNA]</scope>
    <source>
        <strain evidence="2 3">CECT 5836</strain>
    </source>
</reference>
<dbReference type="AlphaFoldDB" id="A0A168R324"/>
<protein>
    <submittedName>
        <fullName evidence="2">Cell division protein</fullName>
    </submittedName>
</protein>
<dbReference type="Pfam" id="PF04519">
    <property type="entry name" value="Bactofilin"/>
    <property type="match status" value="1"/>
</dbReference>
<dbReference type="PANTHER" id="PTHR35024:SF4">
    <property type="entry name" value="POLYMER-FORMING CYTOSKELETAL PROTEIN"/>
    <property type="match status" value="1"/>
</dbReference>
<proteinExistence type="inferred from homology"/>
<evidence type="ECO:0000313" key="3">
    <source>
        <dbReference type="Proteomes" id="UP000077355"/>
    </source>
</evidence>
<dbReference type="EMBL" id="LVJI01000001">
    <property type="protein sequence ID" value="OAB48526.1"/>
    <property type="molecule type" value="Genomic_DNA"/>
</dbReference>
<sequence length="138" mass="14504">MARRARNSNRRNSGTDTLIGQGCEVTGKLQCEANLRIEGSFNGEIESKGDITVGEHAIARSNIHAREVVIAGKVYGDVATTGKLTITATGQMFGDVSASSLIIMEGGALSGTSTMSQPEPATAKSLDIHSHYLQPEVS</sequence>
<gene>
    <name evidence="2" type="ORF">PBAT_02520</name>
</gene>